<organism evidence="4 5">
    <name type="scientific">Candidatus Coproplasma stercoripullorum</name>
    <dbReference type="NCBI Taxonomy" id="2840751"/>
    <lineage>
        <taxon>Bacteria</taxon>
        <taxon>Bacillati</taxon>
        <taxon>Bacillota</taxon>
        <taxon>Clostridia</taxon>
        <taxon>Eubacteriales</taxon>
        <taxon>Candidatus Coproplasma</taxon>
    </lineage>
</organism>
<feature type="domain" description="N-acetyltransferase" evidence="3">
    <location>
        <begin position="1"/>
        <end position="137"/>
    </location>
</feature>
<dbReference type="CDD" id="cd04301">
    <property type="entry name" value="NAT_SF"/>
    <property type="match status" value="1"/>
</dbReference>
<reference evidence="4" key="2">
    <citation type="journal article" date="2021" name="PeerJ">
        <title>Extensive microbial diversity within the chicken gut microbiome revealed by metagenomics and culture.</title>
        <authorList>
            <person name="Gilroy R."/>
            <person name="Ravi A."/>
            <person name="Getino M."/>
            <person name="Pursley I."/>
            <person name="Horton D.L."/>
            <person name="Alikhan N.F."/>
            <person name="Baker D."/>
            <person name="Gharbi K."/>
            <person name="Hall N."/>
            <person name="Watson M."/>
            <person name="Adriaenssens E.M."/>
            <person name="Foster-Nyarko E."/>
            <person name="Jarju S."/>
            <person name="Secka A."/>
            <person name="Antonio M."/>
            <person name="Oren A."/>
            <person name="Chaudhuri R.R."/>
            <person name="La Ragione R."/>
            <person name="Hildebrand F."/>
            <person name="Pallen M.J."/>
        </authorList>
    </citation>
    <scope>NUCLEOTIDE SEQUENCE</scope>
    <source>
        <strain evidence="4">ChiW25-3613</strain>
    </source>
</reference>
<keyword evidence="1" id="KW-0808">Transferase</keyword>
<evidence type="ECO:0000256" key="2">
    <source>
        <dbReference type="ARBA" id="ARBA00023315"/>
    </source>
</evidence>
<dbReference type="EMBL" id="DVHB01000067">
    <property type="protein sequence ID" value="HIR39495.1"/>
    <property type="molecule type" value="Genomic_DNA"/>
</dbReference>
<dbReference type="PROSITE" id="PS51186">
    <property type="entry name" value="GNAT"/>
    <property type="match status" value="1"/>
</dbReference>
<comment type="caution">
    <text evidence="4">The sequence shown here is derived from an EMBL/GenBank/DDBJ whole genome shotgun (WGS) entry which is preliminary data.</text>
</comment>
<protein>
    <submittedName>
        <fullName evidence="4">GNAT family N-acetyltransferase</fullName>
    </submittedName>
</protein>
<keyword evidence="2" id="KW-0012">Acyltransferase</keyword>
<dbReference type="InterPro" id="IPR000182">
    <property type="entry name" value="GNAT_dom"/>
</dbReference>
<dbReference type="SUPFAM" id="SSF55729">
    <property type="entry name" value="Acyl-CoA N-acyltransferases (Nat)"/>
    <property type="match status" value="1"/>
</dbReference>
<dbReference type="PANTHER" id="PTHR43877">
    <property type="entry name" value="AMINOALKYLPHOSPHONATE N-ACETYLTRANSFERASE-RELATED-RELATED"/>
    <property type="match status" value="1"/>
</dbReference>
<evidence type="ECO:0000313" key="4">
    <source>
        <dbReference type="EMBL" id="HIR39495.1"/>
    </source>
</evidence>
<dbReference type="GO" id="GO:0016747">
    <property type="term" value="F:acyltransferase activity, transferring groups other than amino-acyl groups"/>
    <property type="evidence" value="ECO:0007669"/>
    <property type="project" value="InterPro"/>
</dbReference>
<accession>A0A9D1DCF8</accession>
<dbReference type="Proteomes" id="UP000824179">
    <property type="component" value="Unassembled WGS sequence"/>
</dbReference>
<dbReference type="AlphaFoldDB" id="A0A9D1DCF8"/>
<dbReference type="InterPro" id="IPR050832">
    <property type="entry name" value="Bact_Acetyltransf"/>
</dbReference>
<sequence length="160" mass="17701">MKIVEITKNKRALMPLLIIGDEEETMVEKYINTCTLFAAYEGSECVAVCAVEEYAGESPLGRALEIKNIAVLPAFRKRGAGRALIEFIADKFGGEYAAVIAGTGESPLTVPFYEKCGFKRCGKIKDYFLKNYSHPIYECGVQLRDLVYFIRPLGAEGGKL</sequence>
<proteinExistence type="predicted"/>
<name>A0A9D1DCF8_9FIRM</name>
<dbReference type="Gene3D" id="3.40.630.30">
    <property type="match status" value="1"/>
</dbReference>
<reference evidence="4" key="1">
    <citation type="submission" date="2020-10" db="EMBL/GenBank/DDBJ databases">
        <authorList>
            <person name="Gilroy R."/>
        </authorList>
    </citation>
    <scope>NUCLEOTIDE SEQUENCE</scope>
    <source>
        <strain evidence="4">ChiW25-3613</strain>
    </source>
</reference>
<gene>
    <name evidence="4" type="ORF">IAB90_03840</name>
</gene>
<evidence type="ECO:0000256" key="1">
    <source>
        <dbReference type="ARBA" id="ARBA00022679"/>
    </source>
</evidence>
<evidence type="ECO:0000313" key="5">
    <source>
        <dbReference type="Proteomes" id="UP000824179"/>
    </source>
</evidence>
<evidence type="ECO:0000259" key="3">
    <source>
        <dbReference type="PROSITE" id="PS51186"/>
    </source>
</evidence>
<dbReference type="Pfam" id="PF13508">
    <property type="entry name" value="Acetyltransf_7"/>
    <property type="match status" value="1"/>
</dbReference>
<dbReference type="InterPro" id="IPR016181">
    <property type="entry name" value="Acyl_CoA_acyltransferase"/>
</dbReference>